<gene>
    <name evidence="1" type="ORF">SAMN05216223_12226</name>
</gene>
<accession>A0A1H6DZ22</accession>
<dbReference type="EMBL" id="FNVU01000022">
    <property type="protein sequence ID" value="SEG90597.1"/>
    <property type="molecule type" value="Genomic_DNA"/>
</dbReference>
<dbReference type="Proteomes" id="UP000236754">
    <property type="component" value="Unassembled WGS sequence"/>
</dbReference>
<name>A0A1H6DZ22_9ACTN</name>
<organism evidence="1 2">
    <name type="scientific">Actinacidiphila yanglinensis</name>
    <dbReference type="NCBI Taxonomy" id="310779"/>
    <lineage>
        <taxon>Bacteria</taxon>
        <taxon>Bacillati</taxon>
        <taxon>Actinomycetota</taxon>
        <taxon>Actinomycetes</taxon>
        <taxon>Kitasatosporales</taxon>
        <taxon>Streptomycetaceae</taxon>
        <taxon>Actinacidiphila</taxon>
    </lineage>
</organism>
<proteinExistence type="predicted"/>
<protein>
    <recommendedName>
        <fullName evidence="3">LacI family transcriptional regulator</fullName>
    </recommendedName>
</protein>
<sequence length="91" mass="9153">MLSGIGLPALVVGHPSPAGPFTSVGADDAAAAAEAVLYLAALGHRRIARVSGPAEPGHSAVRTAAFTETARQLGLTARTVVADLSADQRRP</sequence>
<keyword evidence="2" id="KW-1185">Reference proteome</keyword>
<reference evidence="1 2" key="1">
    <citation type="submission" date="2016-10" db="EMBL/GenBank/DDBJ databases">
        <authorList>
            <person name="de Groot N.N."/>
        </authorList>
    </citation>
    <scope>NUCLEOTIDE SEQUENCE [LARGE SCALE GENOMIC DNA]</scope>
    <source>
        <strain evidence="1 2">CGMCC 4.2023</strain>
    </source>
</reference>
<dbReference type="Gene3D" id="3.40.50.2300">
    <property type="match status" value="2"/>
</dbReference>
<dbReference type="AlphaFoldDB" id="A0A1H6DZ22"/>
<evidence type="ECO:0008006" key="3">
    <source>
        <dbReference type="Google" id="ProtNLM"/>
    </source>
</evidence>
<evidence type="ECO:0000313" key="2">
    <source>
        <dbReference type="Proteomes" id="UP000236754"/>
    </source>
</evidence>
<evidence type="ECO:0000313" key="1">
    <source>
        <dbReference type="EMBL" id="SEG90597.1"/>
    </source>
</evidence>
<dbReference type="InterPro" id="IPR028082">
    <property type="entry name" value="Peripla_BP_I"/>
</dbReference>
<dbReference type="SUPFAM" id="SSF53822">
    <property type="entry name" value="Periplasmic binding protein-like I"/>
    <property type="match status" value="1"/>
</dbReference>